<keyword evidence="6 7" id="KW-0472">Membrane</keyword>
<feature type="transmembrane region" description="Helical" evidence="7">
    <location>
        <begin position="274"/>
        <end position="293"/>
    </location>
</feature>
<dbReference type="InterPro" id="IPR020846">
    <property type="entry name" value="MFS_dom"/>
</dbReference>
<dbReference type="Gene3D" id="1.20.1250.20">
    <property type="entry name" value="MFS general substrate transporter like domains"/>
    <property type="match status" value="1"/>
</dbReference>
<feature type="transmembrane region" description="Helical" evidence="7">
    <location>
        <begin position="53"/>
        <end position="72"/>
    </location>
</feature>
<sequence length="445" mass="47183">MFSAVAIRLLGPAMAYKAYRAYWLGTLASVAGFQMLTFSQYVIIHRLTHDPKYLAWVALASAVPAIVLNIYGGVLADKLERRRLIAITQIVNGSLILILTILTFAEIVRPIHVIMLAFLSGAVNAFDQPARQALFPSLINPKVMMNAVALNSAIWTGIRIIAPAFAGFIIALAGEGVSFLLSALGFFTMAVVVLTLHVPAVNNSSPSGRSGGAWGSPRRRGGPLEGLKFIAANNVFVFLIGMSFFNSFFGMAYIPMMPVFAEEILKVGVEGQGVLMGLGGVGALTMTMTLGRMGNIKQRGLLIIIGALMFGLLLATFSISAQLVGNYYLAMVLMFIMGMSSSVYMISIMSSLQLMVPNDMRGRIMGFYSMTYSIMPLGGLYAAGAAGLFGGGSEGVPSAVALGGLFVALFAIGPALLNSNVRNVGILAQDFQPNNSSKAVSSVSD</sequence>
<evidence type="ECO:0000256" key="2">
    <source>
        <dbReference type="ARBA" id="ARBA00022448"/>
    </source>
</evidence>
<evidence type="ECO:0000256" key="5">
    <source>
        <dbReference type="ARBA" id="ARBA00022989"/>
    </source>
</evidence>
<dbReference type="GO" id="GO:0022857">
    <property type="term" value="F:transmembrane transporter activity"/>
    <property type="evidence" value="ECO:0007669"/>
    <property type="project" value="InterPro"/>
</dbReference>
<keyword evidence="2" id="KW-0813">Transport</keyword>
<keyword evidence="5 7" id="KW-1133">Transmembrane helix</keyword>
<evidence type="ECO:0000256" key="6">
    <source>
        <dbReference type="ARBA" id="ARBA00023136"/>
    </source>
</evidence>
<dbReference type="AlphaFoldDB" id="A0A381SRA1"/>
<comment type="subcellular location">
    <subcellularLocation>
        <location evidence="1">Cell membrane</location>
        <topology evidence="1">Multi-pass membrane protein</topology>
    </subcellularLocation>
</comment>
<dbReference type="PANTHER" id="PTHR23513">
    <property type="entry name" value="INTEGRAL MEMBRANE EFFLUX PROTEIN-RELATED"/>
    <property type="match status" value="1"/>
</dbReference>
<feature type="transmembrane region" description="Helical" evidence="7">
    <location>
        <begin position="179"/>
        <end position="200"/>
    </location>
</feature>
<accession>A0A381SRA1</accession>
<evidence type="ECO:0000256" key="3">
    <source>
        <dbReference type="ARBA" id="ARBA00022475"/>
    </source>
</evidence>
<gene>
    <name evidence="9" type="ORF">METZ01_LOCUS58705</name>
</gene>
<keyword evidence="3" id="KW-1003">Cell membrane</keyword>
<feature type="transmembrane region" description="Helical" evidence="7">
    <location>
        <begin position="229"/>
        <end position="254"/>
    </location>
</feature>
<feature type="transmembrane region" description="Helical" evidence="7">
    <location>
        <begin position="327"/>
        <end position="346"/>
    </location>
</feature>
<evidence type="ECO:0000259" key="8">
    <source>
        <dbReference type="PROSITE" id="PS50850"/>
    </source>
</evidence>
<reference evidence="9" key="1">
    <citation type="submission" date="2018-05" db="EMBL/GenBank/DDBJ databases">
        <authorList>
            <person name="Lanie J.A."/>
            <person name="Ng W.-L."/>
            <person name="Kazmierczak K.M."/>
            <person name="Andrzejewski T.M."/>
            <person name="Davidsen T.M."/>
            <person name="Wayne K.J."/>
            <person name="Tettelin H."/>
            <person name="Glass J.I."/>
            <person name="Rusch D."/>
            <person name="Podicherti R."/>
            <person name="Tsui H.-C.T."/>
            <person name="Winkler M.E."/>
        </authorList>
    </citation>
    <scope>NUCLEOTIDE SEQUENCE</scope>
</reference>
<dbReference type="InterPro" id="IPR010290">
    <property type="entry name" value="TM_effector"/>
</dbReference>
<feature type="transmembrane region" description="Helical" evidence="7">
    <location>
        <begin position="300"/>
        <end position="321"/>
    </location>
</feature>
<dbReference type="Pfam" id="PF05977">
    <property type="entry name" value="MFS_3"/>
    <property type="match status" value="1"/>
</dbReference>
<evidence type="ECO:0000313" key="9">
    <source>
        <dbReference type="EMBL" id="SVA05851.1"/>
    </source>
</evidence>
<dbReference type="PROSITE" id="PS50850">
    <property type="entry name" value="MFS"/>
    <property type="match status" value="1"/>
</dbReference>
<keyword evidence="4 7" id="KW-0812">Transmembrane</keyword>
<name>A0A381SRA1_9ZZZZ</name>
<dbReference type="InterPro" id="IPR036259">
    <property type="entry name" value="MFS_trans_sf"/>
</dbReference>
<evidence type="ECO:0000256" key="4">
    <source>
        <dbReference type="ARBA" id="ARBA00022692"/>
    </source>
</evidence>
<feature type="transmembrane region" description="Helical" evidence="7">
    <location>
        <begin position="367"/>
        <end position="389"/>
    </location>
</feature>
<dbReference type="CDD" id="cd06173">
    <property type="entry name" value="MFS_MefA_like"/>
    <property type="match status" value="1"/>
</dbReference>
<protein>
    <recommendedName>
        <fullName evidence="8">Major facilitator superfamily (MFS) profile domain-containing protein</fullName>
    </recommendedName>
</protein>
<evidence type="ECO:0000256" key="7">
    <source>
        <dbReference type="SAM" id="Phobius"/>
    </source>
</evidence>
<feature type="transmembrane region" description="Helical" evidence="7">
    <location>
        <begin position="395"/>
        <end position="417"/>
    </location>
</feature>
<dbReference type="GO" id="GO:0005886">
    <property type="term" value="C:plasma membrane"/>
    <property type="evidence" value="ECO:0007669"/>
    <property type="project" value="UniProtKB-SubCell"/>
</dbReference>
<dbReference type="PANTHER" id="PTHR23513:SF6">
    <property type="entry name" value="MAJOR FACILITATOR SUPERFAMILY ASSOCIATED DOMAIN-CONTAINING PROTEIN"/>
    <property type="match status" value="1"/>
</dbReference>
<feature type="transmembrane region" description="Helical" evidence="7">
    <location>
        <begin position="84"/>
        <end position="105"/>
    </location>
</feature>
<evidence type="ECO:0000256" key="1">
    <source>
        <dbReference type="ARBA" id="ARBA00004651"/>
    </source>
</evidence>
<feature type="transmembrane region" description="Helical" evidence="7">
    <location>
        <begin position="111"/>
        <end position="127"/>
    </location>
</feature>
<feature type="domain" description="Major facilitator superfamily (MFS) profile" evidence="8">
    <location>
        <begin position="18"/>
        <end position="422"/>
    </location>
</feature>
<feature type="transmembrane region" description="Helical" evidence="7">
    <location>
        <begin position="148"/>
        <end position="173"/>
    </location>
</feature>
<proteinExistence type="predicted"/>
<feature type="transmembrane region" description="Helical" evidence="7">
    <location>
        <begin position="21"/>
        <end position="41"/>
    </location>
</feature>
<dbReference type="SUPFAM" id="SSF103473">
    <property type="entry name" value="MFS general substrate transporter"/>
    <property type="match status" value="1"/>
</dbReference>
<dbReference type="EMBL" id="UINC01003382">
    <property type="protein sequence ID" value="SVA05851.1"/>
    <property type="molecule type" value="Genomic_DNA"/>
</dbReference>
<organism evidence="9">
    <name type="scientific">marine metagenome</name>
    <dbReference type="NCBI Taxonomy" id="408172"/>
    <lineage>
        <taxon>unclassified sequences</taxon>
        <taxon>metagenomes</taxon>
        <taxon>ecological metagenomes</taxon>
    </lineage>
</organism>